<reference evidence="1 2" key="1">
    <citation type="submission" date="2019-12" db="EMBL/GenBank/DDBJ databases">
        <authorList>
            <person name="Jiao W.-B."/>
            <person name="Schneeberger K."/>
        </authorList>
    </citation>
    <scope>NUCLEOTIDE SEQUENCE [LARGE SCALE GENOMIC DNA]</scope>
    <source>
        <strain evidence="2">cv. C24</strain>
    </source>
</reference>
<dbReference type="Proteomes" id="UP000434276">
    <property type="component" value="Unassembled WGS sequence"/>
</dbReference>
<dbReference type="ExpressionAtlas" id="A0A5S9X0P6">
    <property type="expression patterns" value="baseline and differential"/>
</dbReference>
<dbReference type="OrthoDB" id="1095936at2759"/>
<name>A0A5S9X0P6_ARATH</name>
<proteinExistence type="predicted"/>
<gene>
    <name evidence="1" type="ORF">C24_LOCUS8649</name>
</gene>
<protein>
    <submittedName>
        <fullName evidence="1">Uncharacterized protein</fullName>
    </submittedName>
</protein>
<sequence length="81" mass="9180">MLELHFEFIDLNQPKMYKFVVCLLTLSFLLLSGLSNTALARVHHESSNPKIGNRVWDQKIFNNVKVRVLPSASRRGPGQTG</sequence>
<organism evidence="1 2">
    <name type="scientific">Arabidopsis thaliana</name>
    <name type="common">Mouse-ear cress</name>
    <dbReference type="NCBI Taxonomy" id="3702"/>
    <lineage>
        <taxon>Eukaryota</taxon>
        <taxon>Viridiplantae</taxon>
        <taxon>Streptophyta</taxon>
        <taxon>Embryophyta</taxon>
        <taxon>Tracheophyta</taxon>
        <taxon>Spermatophyta</taxon>
        <taxon>Magnoliopsida</taxon>
        <taxon>eudicotyledons</taxon>
        <taxon>Gunneridae</taxon>
        <taxon>Pentapetalae</taxon>
        <taxon>rosids</taxon>
        <taxon>malvids</taxon>
        <taxon>Brassicales</taxon>
        <taxon>Brassicaceae</taxon>
        <taxon>Camelineae</taxon>
        <taxon>Arabidopsis</taxon>
    </lineage>
</organism>
<dbReference type="AlphaFoldDB" id="A0A5S9X0P6"/>
<accession>A0A5S9X0P6</accession>
<evidence type="ECO:0000313" key="2">
    <source>
        <dbReference type="Proteomes" id="UP000434276"/>
    </source>
</evidence>
<evidence type="ECO:0000313" key="1">
    <source>
        <dbReference type="EMBL" id="CAA0370691.1"/>
    </source>
</evidence>
<dbReference type="EMBL" id="CACSHJ010000088">
    <property type="protein sequence ID" value="CAA0370691.1"/>
    <property type="molecule type" value="Genomic_DNA"/>
</dbReference>
<dbReference type="SMR" id="A0A5S9X0P6"/>
<dbReference type="KEGG" id="ath:AT2G24195"/>
<dbReference type="RefSeq" id="NP_001324887.1">
    <property type="nucleotide sequence ID" value="NM_001335923.1"/>
</dbReference>